<dbReference type="AlphaFoldDB" id="A0AAD4GAC4"/>
<comment type="caution">
    <text evidence="2">The sequence shown here is derived from an EMBL/GenBank/DDBJ whole genome shotgun (WGS) entry which is preliminary data.</text>
</comment>
<organism evidence="2 3">
    <name type="scientific">Boletus edulis BED1</name>
    <dbReference type="NCBI Taxonomy" id="1328754"/>
    <lineage>
        <taxon>Eukaryota</taxon>
        <taxon>Fungi</taxon>
        <taxon>Dikarya</taxon>
        <taxon>Basidiomycota</taxon>
        <taxon>Agaricomycotina</taxon>
        <taxon>Agaricomycetes</taxon>
        <taxon>Agaricomycetidae</taxon>
        <taxon>Boletales</taxon>
        <taxon>Boletineae</taxon>
        <taxon>Boletaceae</taxon>
        <taxon>Boletoideae</taxon>
        <taxon>Boletus</taxon>
    </lineage>
</organism>
<dbReference type="EMBL" id="WHUW01000031">
    <property type="protein sequence ID" value="KAF8433889.1"/>
    <property type="molecule type" value="Genomic_DNA"/>
</dbReference>
<evidence type="ECO:0000256" key="1">
    <source>
        <dbReference type="SAM" id="MobiDB-lite"/>
    </source>
</evidence>
<gene>
    <name evidence="2" type="ORF">L210DRAFT_3554973</name>
</gene>
<evidence type="ECO:0000313" key="2">
    <source>
        <dbReference type="EMBL" id="KAF8433889.1"/>
    </source>
</evidence>
<reference evidence="2" key="1">
    <citation type="submission" date="2019-10" db="EMBL/GenBank/DDBJ databases">
        <authorList>
            <consortium name="DOE Joint Genome Institute"/>
            <person name="Kuo A."/>
            <person name="Miyauchi S."/>
            <person name="Kiss E."/>
            <person name="Drula E."/>
            <person name="Kohler A."/>
            <person name="Sanchez-Garcia M."/>
            <person name="Andreopoulos B."/>
            <person name="Barry K.W."/>
            <person name="Bonito G."/>
            <person name="Buee M."/>
            <person name="Carver A."/>
            <person name="Chen C."/>
            <person name="Cichocki N."/>
            <person name="Clum A."/>
            <person name="Culley D."/>
            <person name="Crous P.W."/>
            <person name="Fauchery L."/>
            <person name="Girlanda M."/>
            <person name="Hayes R."/>
            <person name="Keri Z."/>
            <person name="LaButti K."/>
            <person name="Lipzen A."/>
            <person name="Lombard V."/>
            <person name="Magnuson J."/>
            <person name="Maillard F."/>
            <person name="Morin E."/>
            <person name="Murat C."/>
            <person name="Nolan M."/>
            <person name="Ohm R."/>
            <person name="Pangilinan J."/>
            <person name="Pereira M."/>
            <person name="Perotto S."/>
            <person name="Peter M."/>
            <person name="Riley R."/>
            <person name="Sitrit Y."/>
            <person name="Stielow B."/>
            <person name="Szollosi G."/>
            <person name="Zifcakova L."/>
            <person name="Stursova M."/>
            <person name="Spatafora J.W."/>
            <person name="Tedersoo L."/>
            <person name="Vaario L.-M."/>
            <person name="Yamada A."/>
            <person name="Yan M."/>
            <person name="Wang P."/>
            <person name="Xu J."/>
            <person name="Bruns T."/>
            <person name="Baldrian P."/>
            <person name="Vilgalys R."/>
            <person name="Henrissat B."/>
            <person name="Grigoriev I.V."/>
            <person name="Hibbett D."/>
            <person name="Nagy L.G."/>
            <person name="Martin F.M."/>
        </authorList>
    </citation>
    <scope>NUCLEOTIDE SEQUENCE</scope>
    <source>
        <strain evidence="2">BED1</strain>
    </source>
</reference>
<accession>A0AAD4GAC4</accession>
<keyword evidence="3" id="KW-1185">Reference proteome</keyword>
<name>A0AAD4GAC4_BOLED</name>
<proteinExistence type="predicted"/>
<dbReference type="Proteomes" id="UP001194468">
    <property type="component" value="Unassembled WGS sequence"/>
</dbReference>
<evidence type="ECO:0000313" key="3">
    <source>
        <dbReference type="Proteomes" id="UP001194468"/>
    </source>
</evidence>
<protein>
    <submittedName>
        <fullName evidence="2">Uncharacterized protein</fullName>
    </submittedName>
</protein>
<feature type="compositionally biased region" description="Low complexity" evidence="1">
    <location>
        <begin position="24"/>
        <end position="34"/>
    </location>
</feature>
<feature type="region of interest" description="Disordered" evidence="1">
    <location>
        <begin position="24"/>
        <end position="46"/>
    </location>
</feature>
<reference evidence="2" key="2">
    <citation type="journal article" date="2020" name="Nat. Commun.">
        <title>Large-scale genome sequencing of mycorrhizal fungi provides insights into the early evolution of symbiotic traits.</title>
        <authorList>
            <person name="Miyauchi S."/>
            <person name="Kiss E."/>
            <person name="Kuo A."/>
            <person name="Drula E."/>
            <person name="Kohler A."/>
            <person name="Sanchez-Garcia M."/>
            <person name="Morin E."/>
            <person name="Andreopoulos B."/>
            <person name="Barry K.W."/>
            <person name="Bonito G."/>
            <person name="Buee M."/>
            <person name="Carver A."/>
            <person name="Chen C."/>
            <person name="Cichocki N."/>
            <person name="Clum A."/>
            <person name="Culley D."/>
            <person name="Crous P.W."/>
            <person name="Fauchery L."/>
            <person name="Girlanda M."/>
            <person name="Hayes R.D."/>
            <person name="Keri Z."/>
            <person name="LaButti K."/>
            <person name="Lipzen A."/>
            <person name="Lombard V."/>
            <person name="Magnuson J."/>
            <person name="Maillard F."/>
            <person name="Murat C."/>
            <person name="Nolan M."/>
            <person name="Ohm R.A."/>
            <person name="Pangilinan J."/>
            <person name="Pereira M.F."/>
            <person name="Perotto S."/>
            <person name="Peter M."/>
            <person name="Pfister S."/>
            <person name="Riley R."/>
            <person name="Sitrit Y."/>
            <person name="Stielow J.B."/>
            <person name="Szollosi G."/>
            <person name="Zifcakova L."/>
            <person name="Stursova M."/>
            <person name="Spatafora J.W."/>
            <person name="Tedersoo L."/>
            <person name="Vaario L.M."/>
            <person name="Yamada A."/>
            <person name="Yan M."/>
            <person name="Wang P."/>
            <person name="Xu J."/>
            <person name="Bruns T."/>
            <person name="Baldrian P."/>
            <person name="Vilgalys R."/>
            <person name="Dunand C."/>
            <person name="Henrissat B."/>
            <person name="Grigoriev I.V."/>
            <person name="Hibbett D."/>
            <person name="Nagy L.G."/>
            <person name="Martin F.M."/>
        </authorList>
    </citation>
    <scope>NUCLEOTIDE SEQUENCE</scope>
    <source>
        <strain evidence="2">BED1</strain>
    </source>
</reference>
<sequence>MGGITRPRDLRVMTRFRGGHLSVDSSLSSDTDTLPHTRSGPQFSFTSQQTRGFHMSSSHPYDSTSYNVTEVPDFFVKYKQHRATSSAGLEVNARKYEELGLMQSAADSILSGDVVATTRRLKAKIPVEHHAAEGHVIHPSGFVVPGPGHSSTSDVARAKEKERNDNKDRLVQTAAVAHRVLESDFEQVDATTLPSSHKVPFEVREADGTVKHPSGFVPPTPVDKFRYSANSSILWDRKVSVMQRIVEQRSPSRAVLRAMHTNASVDV</sequence>